<evidence type="ECO:0000313" key="2">
    <source>
        <dbReference type="EMBL" id="MBF6228619.1"/>
    </source>
</evidence>
<sequence>MTEPNETYDPPQDTGAPDSAETDPAALSSAEDLDEDRLRSDPLEAGMDPPEHWTGATKYGVTAWEQAHPRPIGERLAEEEPDVDPNRAPETEETRPGRTEKLEDITGEGDGVQVDHRYEEEIGVAADIAGGSVADEIRRPAPPE</sequence>
<comment type="caution">
    <text evidence="2">The sequence shown here is derived from an EMBL/GenBank/DDBJ whole genome shotgun (WGS) entry which is preliminary data.</text>
</comment>
<name>A0ABS0CE51_9NOCA</name>
<evidence type="ECO:0000313" key="3">
    <source>
        <dbReference type="Proteomes" id="UP000807309"/>
    </source>
</evidence>
<dbReference type="Proteomes" id="UP000807309">
    <property type="component" value="Unassembled WGS sequence"/>
</dbReference>
<reference evidence="2 3" key="1">
    <citation type="submission" date="2020-10" db="EMBL/GenBank/DDBJ databases">
        <title>Identification of Nocardia species via Next-generation sequencing and recognition of intraspecies genetic diversity.</title>
        <authorList>
            <person name="Li P."/>
            <person name="Li P."/>
            <person name="Lu B."/>
        </authorList>
    </citation>
    <scope>NUCLEOTIDE SEQUENCE [LARGE SCALE GENOMIC DNA]</scope>
    <source>
        <strain evidence="2 3">N-11</strain>
    </source>
</reference>
<feature type="compositionally biased region" description="Basic and acidic residues" evidence="1">
    <location>
        <begin position="67"/>
        <end position="104"/>
    </location>
</feature>
<gene>
    <name evidence="2" type="ORF">IU470_26360</name>
</gene>
<dbReference type="EMBL" id="JADLRE010000024">
    <property type="protein sequence ID" value="MBF6228619.1"/>
    <property type="molecule type" value="Genomic_DNA"/>
</dbReference>
<organism evidence="2 3">
    <name type="scientific">Nocardia abscessus</name>
    <dbReference type="NCBI Taxonomy" id="120957"/>
    <lineage>
        <taxon>Bacteria</taxon>
        <taxon>Bacillati</taxon>
        <taxon>Actinomycetota</taxon>
        <taxon>Actinomycetes</taxon>
        <taxon>Mycobacteriales</taxon>
        <taxon>Nocardiaceae</taxon>
        <taxon>Nocardia</taxon>
    </lineage>
</organism>
<proteinExistence type="predicted"/>
<evidence type="ECO:0008006" key="4">
    <source>
        <dbReference type="Google" id="ProtNLM"/>
    </source>
</evidence>
<accession>A0ABS0CE51</accession>
<feature type="region of interest" description="Disordered" evidence="1">
    <location>
        <begin position="1"/>
        <end position="113"/>
    </location>
</feature>
<keyword evidence="3" id="KW-1185">Reference proteome</keyword>
<dbReference type="RefSeq" id="WP_195035502.1">
    <property type="nucleotide sequence ID" value="NZ_JADLRE010000024.1"/>
</dbReference>
<protein>
    <recommendedName>
        <fullName evidence="4">DUF5709 domain-containing protein</fullName>
    </recommendedName>
</protein>
<evidence type="ECO:0000256" key="1">
    <source>
        <dbReference type="SAM" id="MobiDB-lite"/>
    </source>
</evidence>